<feature type="compositionally biased region" description="Polar residues" evidence="4">
    <location>
        <begin position="737"/>
        <end position="749"/>
    </location>
</feature>
<dbReference type="InterPro" id="IPR003653">
    <property type="entry name" value="Peptidase_C48_C"/>
</dbReference>
<protein>
    <recommendedName>
        <fullName evidence="5">Ubiquitin-like protease family profile domain-containing protein</fullName>
    </recommendedName>
</protein>
<dbReference type="GO" id="GO:0008234">
    <property type="term" value="F:cysteine-type peptidase activity"/>
    <property type="evidence" value="ECO:0007669"/>
    <property type="project" value="InterPro"/>
</dbReference>
<feature type="compositionally biased region" description="Basic and acidic residues" evidence="4">
    <location>
        <begin position="362"/>
        <end position="373"/>
    </location>
</feature>
<dbReference type="Pfam" id="PF10551">
    <property type="entry name" value="MULE"/>
    <property type="match status" value="1"/>
</dbReference>
<dbReference type="PROSITE" id="PS50600">
    <property type="entry name" value="ULP_PROTEASE"/>
    <property type="match status" value="1"/>
</dbReference>
<evidence type="ECO:0000256" key="4">
    <source>
        <dbReference type="SAM" id="MobiDB-lite"/>
    </source>
</evidence>
<dbReference type="Pfam" id="PF03101">
    <property type="entry name" value="FAR1"/>
    <property type="match status" value="1"/>
</dbReference>
<evidence type="ECO:0000259" key="5">
    <source>
        <dbReference type="PROSITE" id="PS50600"/>
    </source>
</evidence>
<keyword evidence="3" id="KW-0378">Hydrolase</keyword>
<keyword evidence="2" id="KW-0645">Protease</keyword>
<dbReference type="GO" id="GO:0006508">
    <property type="term" value="P:proteolysis"/>
    <property type="evidence" value="ECO:0007669"/>
    <property type="project" value="UniProtKB-KW"/>
</dbReference>
<sequence>MDASNKPPMSDIDSHTQDLVNVSDINHLQYNGIRFDKLSSEDLKGKDFKTVEEADAFYYAYAKAMGFDVRSDYKRFSARTKDRVTSRRLLCSAQGKRREEYMNREKRVRRLKKETRFNCPCLFKVSYCKEKDSYIVDDFITEHSHKLAETHESHLLRSHRSVQDAHLALATSMQRVWVKPCHTYEYIVDKVGGFSNVGFTIKDLYNKLNSRRREILLDGDAEAALAYMRGKVATDSKFFCQFSIDEDNRLATMFWRDSNSLLDYSCFGDVVLFDSTYKTNHYEKPLVLFVGSNNHLSTTVFGFALLIDKTIETYTWVLEMFISSMNNKKPIAILTDRDEAMRRAIEVSLDSDGQGEGLEDGTWDRIDDRKRSTEPAPTSIITLCSSNDFHKTVLNLSDPKVAAVNEMEFGSLLRIGCPTLIQPICKMMVDNVDTVNSAVSVHGMSFSLTPFKFAKIMGLAEGGGYGYGYAVYLPPTISWTGKGWLRDVVCNNDGRILVSKLKETIRHRLDVDDVFRIAFYMFALTTILCPGNTDEVDDRLVLLFMSTGCILFLQLLYFDIVGEGCIYVDRSLASVQAWGNLDVKELVAPMQLFGGYESRSVPIKRAKRTDDEAVALQNEGNVGSGMDRAVRKELWGVKLELSSVKKDMGYVNAEVGSVLYALRMTVESLVKSLAEFQEQCASIAVNRIMQSGQIQNNEKIAHLNTVGNIGNVTPTCADFNMHSYADGTHEDKRDDQQGQGPKQQLESVGSSQIVTRTVVTENRDAILYWDEISCLASRVYVNSLEQANTVEWSGTYEEWVEYSRTVCRFGRFSGCIGVCQMIFVSLHEGESGGHWYLMVVHPMRRIDELWDSSPTIDSFNSRLETTRSALKHLDDVLDHQPIDYFGAPSTFFGDINIIVPENVPVQSNDFDCDIFVIQNMQDYGTNWWEEYDSEEHRSTLLLQCVKPPVNERYDEFIPRQAQGYCSAQPPVDVLGDDVAVRIKQGQKGSMGARSDGRGVHRKT</sequence>
<dbReference type="PANTHER" id="PTHR47718:SF13">
    <property type="entry name" value="OS09G0290500 PROTEIN"/>
    <property type="match status" value="1"/>
</dbReference>
<dbReference type="SUPFAM" id="SSF54001">
    <property type="entry name" value="Cysteine proteinases"/>
    <property type="match status" value="1"/>
</dbReference>
<dbReference type="Proteomes" id="UP001457282">
    <property type="component" value="Unassembled WGS sequence"/>
</dbReference>
<dbReference type="Pfam" id="PF02902">
    <property type="entry name" value="Peptidase_C48"/>
    <property type="match status" value="1"/>
</dbReference>
<evidence type="ECO:0000256" key="3">
    <source>
        <dbReference type="ARBA" id="ARBA00022801"/>
    </source>
</evidence>
<evidence type="ECO:0000313" key="7">
    <source>
        <dbReference type="Proteomes" id="UP001457282"/>
    </source>
</evidence>
<proteinExistence type="inferred from homology"/>
<evidence type="ECO:0000256" key="2">
    <source>
        <dbReference type="ARBA" id="ARBA00022670"/>
    </source>
</evidence>
<dbReference type="AlphaFoldDB" id="A0AAW1X9L1"/>
<reference evidence="6 7" key="1">
    <citation type="journal article" date="2023" name="G3 (Bethesda)">
        <title>A chromosome-length genome assembly and annotation of blackberry (Rubus argutus, cv. 'Hillquist').</title>
        <authorList>
            <person name="Bruna T."/>
            <person name="Aryal R."/>
            <person name="Dudchenko O."/>
            <person name="Sargent D.J."/>
            <person name="Mead D."/>
            <person name="Buti M."/>
            <person name="Cavallini A."/>
            <person name="Hytonen T."/>
            <person name="Andres J."/>
            <person name="Pham M."/>
            <person name="Weisz D."/>
            <person name="Mascagni F."/>
            <person name="Usai G."/>
            <person name="Natali L."/>
            <person name="Bassil N."/>
            <person name="Fernandez G.E."/>
            <person name="Lomsadze A."/>
            <person name="Armour M."/>
            <person name="Olukolu B."/>
            <person name="Poorten T."/>
            <person name="Britton C."/>
            <person name="Davik J."/>
            <person name="Ashrafi H."/>
            <person name="Aiden E.L."/>
            <person name="Borodovsky M."/>
            <person name="Worthington M."/>
        </authorList>
    </citation>
    <scope>NUCLEOTIDE SEQUENCE [LARGE SCALE GENOMIC DNA]</scope>
    <source>
        <strain evidence="6">PI 553951</strain>
    </source>
</reference>
<feature type="compositionally biased region" description="Basic and acidic residues" evidence="4">
    <location>
        <begin position="727"/>
        <end position="736"/>
    </location>
</feature>
<dbReference type="EMBL" id="JBEDUW010000004">
    <property type="protein sequence ID" value="KAK9932447.1"/>
    <property type="molecule type" value="Genomic_DNA"/>
</dbReference>
<dbReference type="InterPro" id="IPR004330">
    <property type="entry name" value="FAR1_DNA_bnd_dom"/>
</dbReference>
<name>A0AAW1X9L1_RUBAR</name>
<comment type="caution">
    <text evidence="6">The sequence shown here is derived from an EMBL/GenBank/DDBJ whole genome shotgun (WGS) entry which is preliminary data.</text>
</comment>
<gene>
    <name evidence="6" type="ORF">M0R45_019685</name>
</gene>
<feature type="region of interest" description="Disordered" evidence="4">
    <location>
        <begin position="351"/>
        <end position="374"/>
    </location>
</feature>
<dbReference type="InterPro" id="IPR018289">
    <property type="entry name" value="MULE_transposase_dom"/>
</dbReference>
<feature type="domain" description="Ubiquitin-like protease family profile" evidence="5">
    <location>
        <begin position="693"/>
        <end position="923"/>
    </location>
</feature>
<evidence type="ECO:0000313" key="6">
    <source>
        <dbReference type="EMBL" id="KAK9932447.1"/>
    </source>
</evidence>
<dbReference type="Gene3D" id="3.40.395.10">
    <property type="entry name" value="Adenoviral Proteinase, Chain A"/>
    <property type="match status" value="1"/>
</dbReference>
<feature type="region of interest" description="Disordered" evidence="4">
    <location>
        <begin position="723"/>
        <end position="749"/>
    </location>
</feature>
<comment type="similarity">
    <text evidence="1">Belongs to the peptidase C48 family.</text>
</comment>
<accession>A0AAW1X9L1</accession>
<dbReference type="PANTHER" id="PTHR47718">
    <property type="entry name" value="OS01G0519700 PROTEIN"/>
    <property type="match status" value="1"/>
</dbReference>
<dbReference type="InterPro" id="IPR038765">
    <property type="entry name" value="Papain-like_cys_pep_sf"/>
</dbReference>
<keyword evidence="7" id="KW-1185">Reference proteome</keyword>
<evidence type="ECO:0000256" key="1">
    <source>
        <dbReference type="ARBA" id="ARBA00005234"/>
    </source>
</evidence>
<organism evidence="6 7">
    <name type="scientific">Rubus argutus</name>
    <name type="common">Southern blackberry</name>
    <dbReference type="NCBI Taxonomy" id="59490"/>
    <lineage>
        <taxon>Eukaryota</taxon>
        <taxon>Viridiplantae</taxon>
        <taxon>Streptophyta</taxon>
        <taxon>Embryophyta</taxon>
        <taxon>Tracheophyta</taxon>
        <taxon>Spermatophyta</taxon>
        <taxon>Magnoliopsida</taxon>
        <taxon>eudicotyledons</taxon>
        <taxon>Gunneridae</taxon>
        <taxon>Pentapetalae</taxon>
        <taxon>rosids</taxon>
        <taxon>fabids</taxon>
        <taxon>Rosales</taxon>
        <taxon>Rosaceae</taxon>
        <taxon>Rosoideae</taxon>
        <taxon>Rosoideae incertae sedis</taxon>
        <taxon>Rubus</taxon>
    </lineage>
</organism>